<dbReference type="KEGG" id="ntr:B0W44_05335"/>
<proteinExistence type="predicted"/>
<dbReference type="EMBL" id="CP019699">
    <property type="protein sequence ID" value="AQS55290.1"/>
    <property type="molecule type" value="Genomic_DNA"/>
</dbReference>
<gene>
    <name evidence="1" type="ORF">B0W44_05335</name>
</gene>
<evidence type="ECO:0000313" key="2">
    <source>
        <dbReference type="Proteomes" id="UP000188603"/>
    </source>
</evidence>
<accession>A0A1U9K5K5</accession>
<reference evidence="1 2" key="1">
    <citation type="journal article" date="2015" name="Int. J. Syst. Evol. Microbiol.">
        <title>Novibacillus thermophilus gen. nov., sp. nov., a Gram-staining-negative and moderately thermophilic member of the family Thermoactinomycetaceae.</title>
        <authorList>
            <person name="Yang G."/>
            <person name="Chen J."/>
            <person name="Zhou S."/>
        </authorList>
    </citation>
    <scope>NUCLEOTIDE SEQUENCE [LARGE SCALE GENOMIC DNA]</scope>
    <source>
        <strain evidence="1 2">SG-1</strain>
    </source>
</reference>
<dbReference type="Proteomes" id="UP000188603">
    <property type="component" value="Chromosome"/>
</dbReference>
<dbReference type="AlphaFoldDB" id="A0A1U9K5K5"/>
<dbReference type="OrthoDB" id="2048198at2"/>
<sequence>MAYLTYDEYTQFGFSEIEEDEFNRLLPKASDVLNAVTRDFYVFNDIEDDVEFRRGRFKKAVAAQIEYFHDIGATSSHGLNEPSTVTIGRTTVSRGYRGTSQDETQFSIVSPDVLMYLSGTGLLYRGVRVV</sequence>
<evidence type="ECO:0000313" key="1">
    <source>
        <dbReference type="EMBL" id="AQS55290.1"/>
    </source>
</evidence>
<dbReference type="RefSeq" id="WP_077719111.1">
    <property type="nucleotide sequence ID" value="NZ_CP019699.1"/>
</dbReference>
<name>A0A1U9K5K5_9BACL</name>
<keyword evidence="2" id="KW-1185">Reference proteome</keyword>
<dbReference type="STRING" id="1471761.B0W44_05335"/>
<organism evidence="1 2">
    <name type="scientific">Novibacillus thermophilus</name>
    <dbReference type="NCBI Taxonomy" id="1471761"/>
    <lineage>
        <taxon>Bacteria</taxon>
        <taxon>Bacillati</taxon>
        <taxon>Bacillota</taxon>
        <taxon>Bacilli</taxon>
        <taxon>Bacillales</taxon>
        <taxon>Thermoactinomycetaceae</taxon>
        <taxon>Novibacillus</taxon>
    </lineage>
</organism>
<protein>
    <submittedName>
        <fullName evidence="1">Uncharacterized protein</fullName>
    </submittedName>
</protein>